<evidence type="ECO:0000259" key="7">
    <source>
        <dbReference type="Pfam" id="PF10277"/>
    </source>
</evidence>
<reference evidence="9 10" key="1">
    <citation type="submission" date="2025-08" db="UniProtKB">
        <authorList>
            <consortium name="RefSeq"/>
        </authorList>
    </citation>
    <scope>IDENTIFICATION</scope>
</reference>
<feature type="transmembrane region" description="Helical" evidence="6">
    <location>
        <begin position="198"/>
        <end position="222"/>
    </location>
</feature>
<comment type="subcellular location">
    <subcellularLocation>
        <location evidence="1">Endomembrane system</location>
        <topology evidence="1">Multi-pass membrane protein</topology>
    </subcellularLocation>
</comment>
<name>A0A6P7TQF6_9MOLL</name>
<evidence type="ECO:0000256" key="4">
    <source>
        <dbReference type="ARBA" id="ARBA00022989"/>
    </source>
</evidence>
<dbReference type="KEGG" id="osn:115224426"/>
<dbReference type="PANTHER" id="PTHR21324">
    <property type="entry name" value="FASTING-INDUCIBLE INTEGRAL MEMBRANE PROTEIN TM6P1-RELATED"/>
    <property type="match status" value="1"/>
</dbReference>
<dbReference type="InterPro" id="IPR050911">
    <property type="entry name" value="DRAM/TMEM150_Autophagy_Mod"/>
</dbReference>
<dbReference type="RefSeq" id="XP_029651185.1">
    <property type="nucleotide sequence ID" value="XM_029795325.2"/>
</dbReference>
<keyword evidence="3 6" id="KW-0812">Transmembrane</keyword>
<feature type="transmembrane region" description="Helical" evidence="6">
    <location>
        <begin position="129"/>
        <end position="149"/>
    </location>
</feature>
<organism evidence="8 10">
    <name type="scientific">Octopus sinensis</name>
    <name type="common">East Asian common octopus</name>
    <dbReference type="NCBI Taxonomy" id="2607531"/>
    <lineage>
        <taxon>Eukaryota</taxon>
        <taxon>Metazoa</taxon>
        <taxon>Spiralia</taxon>
        <taxon>Lophotrochozoa</taxon>
        <taxon>Mollusca</taxon>
        <taxon>Cephalopoda</taxon>
        <taxon>Coleoidea</taxon>
        <taxon>Octopodiformes</taxon>
        <taxon>Octopoda</taxon>
        <taxon>Incirrata</taxon>
        <taxon>Octopodidae</taxon>
        <taxon>Octopus</taxon>
    </lineage>
</organism>
<evidence type="ECO:0000313" key="9">
    <source>
        <dbReference type="RefSeq" id="XP_029651185.1"/>
    </source>
</evidence>
<dbReference type="InterPro" id="IPR019402">
    <property type="entry name" value="CWH43_N"/>
</dbReference>
<dbReference type="PANTHER" id="PTHR21324:SF2">
    <property type="entry name" value="EG:22E5.9 PROTEIN"/>
    <property type="match status" value="1"/>
</dbReference>
<sequence length="256" mass="28888">MLPCRKAPRKKSMLRILPILTAAEIFASFLITYIIGVIKKDVDVFLPYISYTSVDEPQKSVFSQSLNIGALLLGFNAYIRFLQVKACYENLSANENRLNKAGLVLGLISAFGLSMVGNFHARYAKVPHYFGAFLAFAIGSAYCWVQNFLTGKDTSVCIKRVRFVVSVLVSILLVTFIITVIYYKRNKYQGSKYTVHKGVYLTSTCSEWLLALMILIYVGTFFHDFRHVQFKFPSTIYKEANACDHEMNDSEAATGL</sequence>
<proteinExistence type="inferred from homology"/>
<dbReference type="AlphaFoldDB" id="A0A6P7TQF6"/>
<evidence type="ECO:0000256" key="5">
    <source>
        <dbReference type="ARBA" id="ARBA00023136"/>
    </source>
</evidence>
<accession>A0A6P7TQF6</accession>
<keyword evidence="5 6" id="KW-0472">Membrane</keyword>
<evidence type="ECO:0000256" key="6">
    <source>
        <dbReference type="SAM" id="Phobius"/>
    </source>
</evidence>
<evidence type="ECO:0000256" key="1">
    <source>
        <dbReference type="ARBA" id="ARBA00004127"/>
    </source>
</evidence>
<feature type="transmembrane region" description="Helical" evidence="6">
    <location>
        <begin position="161"/>
        <end position="183"/>
    </location>
</feature>
<feature type="transmembrane region" description="Helical" evidence="6">
    <location>
        <begin position="103"/>
        <end position="123"/>
    </location>
</feature>
<dbReference type="Pfam" id="PF10277">
    <property type="entry name" value="Frag1"/>
    <property type="match status" value="1"/>
</dbReference>
<dbReference type="Proteomes" id="UP000515154">
    <property type="component" value="Linkage group LG25"/>
</dbReference>
<evidence type="ECO:0000256" key="2">
    <source>
        <dbReference type="ARBA" id="ARBA00006565"/>
    </source>
</evidence>
<feature type="domain" description="CWH43-like N-terminal" evidence="7">
    <location>
        <begin position="15"/>
        <end position="227"/>
    </location>
</feature>
<evidence type="ECO:0000313" key="10">
    <source>
        <dbReference type="RefSeq" id="XP_029651186.1"/>
    </source>
</evidence>
<protein>
    <submittedName>
        <fullName evidence="9 10">DNA damage-regulated autophagy modulator protein 1-like isoform X1</fullName>
    </submittedName>
</protein>
<evidence type="ECO:0000256" key="3">
    <source>
        <dbReference type="ARBA" id="ARBA00022692"/>
    </source>
</evidence>
<feature type="transmembrane region" description="Helical" evidence="6">
    <location>
        <begin position="61"/>
        <end position="82"/>
    </location>
</feature>
<keyword evidence="8" id="KW-1185">Reference proteome</keyword>
<gene>
    <name evidence="9 10" type="primary">LOC115224426</name>
</gene>
<dbReference type="GO" id="GO:0012505">
    <property type="term" value="C:endomembrane system"/>
    <property type="evidence" value="ECO:0007669"/>
    <property type="project" value="UniProtKB-SubCell"/>
</dbReference>
<keyword evidence="4 6" id="KW-1133">Transmembrane helix</keyword>
<feature type="transmembrane region" description="Helical" evidence="6">
    <location>
        <begin position="12"/>
        <end position="38"/>
    </location>
</feature>
<evidence type="ECO:0000313" key="8">
    <source>
        <dbReference type="Proteomes" id="UP000515154"/>
    </source>
</evidence>
<dbReference type="RefSeq" id="XP_029651186.1">
    <property type="nucleotide sequence ID" value="XM_029795326.2"/>
</dbReference>
<comment type="similarity">
    <text evidence="2">Belongs to the DRAM/TMEM150 family.</text>
</comment>